<protein>
    <submittedName>
        <fullName evidence="1">Uncharacterized protein</fullName>
    </submittedName>
</protein>
<reference evidence="2" key="1">
    <citation type="journal article" date="2022" name="Mol. Ecol. Resour.">
        <title>The genomes of chicory, endive, great burdock and yacon provide insights into Asteraceae palaeo-polyploidization history and plant inulin production.</title>
        <authorList>
            <person name="Fan W."/>
            <person name="Wang S."/>
            <person name="Wang H."/>
            <person name="Wang A."/>
            <person name="Jiang F."/>
            <person name="Liu H."/>
            <person name="Zhao H."/>
            <person name="Xu D."/>
            <person name="Zhang Y."/>
        </authorList>
    </citation>
    <scope>NUCLEOTIDE SEQUENCE [LARGE SCALE GENOMIC DNA]</scope>
    <source>
        <strain evidence="2">cv. Yunnan</strain>
    </source>
</reference>
<proteinExistence type="predicted"/>
<dbReference type="EMBL" id="CM042025">
    <property type="protein sequence ID" value="KAI3805777.1"/>
    <property type="molecule type" value="Genomic_DNA"/>
</dbReference>
<evidence type="ECO:0000313" key="2">
    <source>
        <dbReference type="Proteomes" id="UP001056120"/>
    </source>
</evidence>
<name>A0ACB9ICG2_9ASTR</name>
<comment type="caution">
    <text evidence="1">The sequence shown here is derived from an EMBL/GenBank/DDBJ whole genome shotgun (WGS) entry which is preliminary data.</text>
</comment>
<sequence>MIYKHIKKHPKIIKTHTHRVLSIDLQNHHQENKKMMMQSEHLIQTSWPIQSYFHSDSDYYESQHHEIFSSINSTPENSMISSELYGCVEYPLLGYDQMQNPSPVYSESQNINTLDDVCRWLCDDDHDQELEEIQSIVTIADVMEESNDVMELESETGLENLLQAYADGMSMGQLELAKVIVRCISEKINPVGQALERIAFNLFVESQEEYLKQESMRNFKMAFRVFYDIFPYGRFAHFTANSTILELVPTHMESVHIVDFDLSEGSQWPQVIQAIAQMKKSLIITSIKLDQDQDSQFDQTRWHLCNFARTFGLNLKVQQMEMQQLMKATEARKLAQEFLVFNCMVGLPHMGKTRKTNQVTDFLKVAKSVLTENQGIITFGDGEEGERTGNHSDFPSFFNKKLAHYKALYESMERGFPSYLNEARIAMETLFLAPFVSSKSWFQKWEEQREFNGFQKLLGLKGVQMSKERWNEARELVKEGESQYGIRIEGENGNEMVLEWSGIPVVRVSAWV</sequence>
<dbReference type="Proteomes" id="UP001056120">
    <property type="component" value="Linkage Group LG08"/>
</dbReference>
<gene>
    <name evidence="1" type="ORF">L1987_21663</name>
</gene>
<accession>A0ACB9ICG2</accession>
<organism evidence="1 2">
    <name type="scientific">Smallanthus sonchifolius</name>
    <dbReference type="NCBI Taxonomy" id="185202"/>
    <lineage>
        <taxon>Eukaryota</taxon>
        <taxon>Viridiplantae</taxon>
        <taxon>Streptophyta</taxon>
        <taxon>Embryophyta</taxon>
        <taxon>Tracheophyta</taxon>
        <taxon>Spermatophyta</taxon>
        <taxon>Magnoliopsida</taxon>
        <taxon>eudicotyledons</taxon>
        <taxon>Gunneridae</taxon>
        <taxon>Pentapetalae</taxon>
        <taxon>asterids</taxon>
        <taxon>campanulids</taxon>
        <taxon>Asterales</taxon>
        <taxon>Asteraceae</taxon>
        <taxon>Asteroideae</taxon>
        <taxon>Heliantheae alliance</taxon>
        <taxon>Millerieae</taxon>
        <taxon>Smallanthus</taxon>
    </lineage>
</organism>
<reference evidence="1 2" key="2">
    <citation type="journal article" date="2022" name="Mol. Ecol. Resour.">
        <title>The genomes of chicory, endive, great burdock and yacon provide insights into Asteraceae paleo-polyploidization history and plant inulin production.</title>
        <authorList>
            <person name="Fan W."/>
            <person name="Wang S."/>
            <person name="Wang H."/>
            <person name="Wang A."/>
            <person name="Jiang F."/>
            <person name="Liu H."/>
            <person name="Zhao H."/>
            <person name="Xu D."/>
            <person name="Zhang Y."/>
        </authorList>
    </citation>
    <scope>NUCLEOTIDE SEQUENCE [LARGE SCALE GENOMIC DNA]</scope>
    <source>
        <strain evidence="2">cv. Yunnan</strain>
        <tissue evidence="1">Leaves</tissue>
    </source>
</reference>
<keyword evidence="2" id="KW-1185">Reference proteome</keyword>
<evidence type="ECO:0000313" key="1">
    <source>
        <dbReference type="EMBL" id="KAI3805777.1"/>
    </source>
</evidence>